<organism evidence="3 4">
    <name type="scientific">Aedes albopictus</name>
    <name type="common">Asian tiger mosquito</name>
    <name type="synonym">Stegomyia albopicta</name>
    <dbReference type="NCBI Taxonomy" id="7160"/>
    <lineage>
        <taxon>Eukaryota</taxon>
        <taxon>Metazoa</taxon>
        <taxon>Ecdysozoa</taxon>
        <taxon>Arthropoda</taxon>
        <taxon>Hexapoda</taxon>
        <taxon>Insecta</taxon>
        <taxon>Pterygota</taxon>
        <taxon>Neoptera</taxon>
        <taxon>Endopterygota</taxon>
        <taxon>Diptera</taxon>
        <taxon>Nematocera</taxon>
        <taxon>Culicoidea</taxon>
        <taxon>Culicidae</taxon>
        <taxon>Culicinae</taxon>
        <taxon>Aedini</taxon>
        <taxon>Aedes</taxon>
        <taxon>Stegomyia</taxon>
    </lineage>
</organism>
<proteinExistence type="predicted"/>
<evidence type="ECO:0000256" key="1">
    <source>
        <dbReference type="SAM" id="MobiDB-lite"/>
    </source>
</evidence>
<dbReference type="Gene3D" id="2.40.70.10">
    <property type="entry name" value="Acid Proteases"/>
    <property type="match status" value="1"/>
</dbReference>
<dbReference type="InterPro" id="IPR008042">
    <property type="entry name" value="Retrotrans_Pao"/>
</dbReference>
<dbReference type="EnsemblMetazoa" id="AALFPA23_019967.R29395">
    <property type="protein sequence ID" value="AALFPA23_019967.P29395"/>
    <property type="gene ID" value="AALFPA23_019967"/>
</dbReference>
<feature type="domain" description="DUF5641" evidence="2">
    <location>
        <begin position="1129"/>
        <end position="1207"/>
    </location>
</feature>
<dbReference type="InterPro" id="IPR021109">
    <property type="entry name" value="Peptidase_aspartic_dom_sf"/>
</dbReference>
<dbReference type="Proteomes" id="UP000069940">
    <property type="component" value="Unassembled WGS sequence"/>
</dbReference>
<dbReference type="CDD" id="cd00303">
    <property type="entry name" value="retropepsin_like"/>
    <property type="match status" value="1"/>
</dbReference>
<reference evidence="3" key="2">
    <citation type="submission" date="2025-05" db="UniProtKB">
        <authorList>
            <consortium name="EnsemblMetazoa"/>
        </authorList>
    </citation>
    <scope>IDENTIFICATION</scope>
    <source>
        <strain evidence="3">Foshan</strain>
    </source>
</reference>
<feature type="region of interest" description="Disordered" evidence="1">
    <location>
        <begin position="420"/>
        <end position="453"/>
    </location>
</feature>
<reference evidence="4" key="1">
    <citation type="journal article" date="2015" name="Proc. Natl. Acad. Sci. U.S.A.">
        <title>Genome sequence of the Asian Tiger mosquito, Aedes albopictus, reveals insights into its biology, genetics, and evolution.</title>
        <authorList>
            <person name="Chen X.G."/>
            <person name="Jiang X."/>
            <person name="Gu J."/>
            <person name="Xu M."/>
            <person name="Wu Y."/>
            <person name="Deng Y."/>
            <person name="Zhang C."/>
            <person name="Bonizzoni M."/>
            <person name="Dermauw W."/>
            <person name="Vontas J."/>
            <person name="Armbruster P."/>
            <person name="Huang X."/>
            <person name="Yang Y."/>
            <person name="Zhang H."/>
            <person name="He W."/>
            <person name="Peng H."/>
            <person name="Liu Y."/>
            <person name="Wu K."/>
            <person name="Chen J."/>
            <person name="Lirakis M."/>
            <person name="Topalis P."/>
            <person name="Van Leeuwen T."/>
            <person name="Hall A.B."/>
            <person name="Jiang X."/>
            <person name="Thorpe C."/>
            <person name="Mueller R.L."/>
            <person name="Sun C."/>
            <person name="Waterhouse R.M."/>
            <person name="Yan G."/>
            <person name="Tu Z.J."/>
            <person name="Fang X."/>
            <person name="James A.A."/>
        </authorList>
    </citation>
    <scope>NUCLEOTIDE SEQUENCE [LARGE SCALE GENOMIC DNA]</scope>
    <source>
        <strain evidence="4">Foshan</strain>
    </source>
</reference>
<protein>
    <recommendedName>
        <fullName evidence="2">DUF5641 domain-containing protein</fullName>
    </recommendedName>
</protein>
<dbReference type="GeneID" id="115263871"/>
<evidence type="ECO:0000313" key="4">
    <source>
        <dbReference type="Proteomes" id="UP000069940"/>
    </source>
</evidence>
<dbReference type="Pfam" id="PF18701">
    <property type="entry name" value="DUF5641"/>
    <property type="match status" value="1"/>
</dbReference>
<keyword evidence="4" id="KW-1185">Reference proteome</keyword>
<dbReference type="Pfam" id="PF05380">
    <property type="entry name" value="Peptidase_A17"/>
    <property type="match status" value="1"/>
</dbReference>
<sequence length="1223" mass="139365">MEEQRQLQLTNRRTTLMASLGRAEQFVSKYQADRDQAQVPLRIENIDNVWMGLEDVQTQLEELDVTEEGREQNNQIRSKFESVYFKVKAALNSLLPASPIQTPSAIPNPPANLLSGIKLPTISLPEFDGDYNQWLAFHDTFVALIHSNADVPDVQKFHYLRAALKGEAAQLIESIAISSANYTVAWQTLTTRYANDYLLKKRHLQALLDCPRMKRESAEALHSLVDEYQRHTKILHQLQEPVDQWSTMLEHLLCIRLDDGTLKAWEDYATTVANPNYTCLVDFLQRRIRVLESMSVNHQSHNSQTPVNQVPLHRKPLFHKVTTHAVAEEQPKCYACNQYHFLIKCPRFEKMNVSDRMRLVDNNRLCQNCFRHDHFARNCQSKYSCRHCQRRHHTLLHHNHTNSFNESTLQASSSRFANQSIHAPNPLSNRNNAPSTTYTCASSTSHANDPAPTSNSNVLLSTVVLLIIDSNGNAHPARALLDSGSQSNIMSERLCQMLKLKRRVVNIPVHGVGESASNVKHGVHSSIRSRRNDFQIDLDFLVLPRVTIDLPAETFPASNWRIPSDLFLADPSFNKTGAIDLLLGAEHFYNFVNTGTQIEQDQKPLLVESVFGWIVVGRNQFPSAPQPTVCHVSVSDPLHDAVELFWKIKELNNTPNYSVVEQQCESHFVENVTRTHEDRSVICLLRHPERRLQQDPNMKQEFQDFHSEYESLGYPRIVPSNEPEPPQTYIPHLPVGKESHTTTKVGPEVQGEMLTLIPTNPHVLPTFADASEQAHRACTYARSTDSNGGIDDQPIAVKSSVAPLKLLSIPRFELSAAVLAARLRAEILEALTMSIDSSYFWSDSSVTLEWLRSPPHVWKASIAQRVSEIQTTTQGSEWNHAAGINNLADLITRGMKLVEFLSSDLWHYGSSWLCRRSEQWPSSPKTDNLPDDILERRVTVAAVQTRSNVNEISLRRSPYWRLLRVTACCLRFTNACRRRRSSDQPEGSTVLTVEELSKSRLKLEKLSQRNSLVEEFRDLSRGKPVSKRSNLRLMSPFLDSDGIIRVGGRLNLLEQPYHTKHPILLPSSHPFTRSVAHYHLKLLHGGGRVSLATMRQEYWPIQDRRLLNTVLRRCFQCTRASPTPATSRSFQEQVQRFWYLLRTEYFHELQKKGSRTTPSTAYQPGRMVILVDESLPPTRWPLARTTESHPGRDGITRTVTVKTSEGIHLTTYHQTLLIAVRRF</sequence>
<accession>A0ABM1ZMN2</accession>
<feature type="compositionally biased region" description="Polar residues" evidence="1">
    <location>
        <begin position="420"/>
        <end position="447"/>
    </location>
</feature>
<dbReference type="InterPro" id="IPR005312">
    <property type="entry name" value="DUF1759"/>
</dbReference>
<dbReference type="PANTHER" id="PTHR47331">
    <property type="entry name" value="PHD-TYPE DOMAIN-CONTAINING PROTEIN"/>
    <property type="match status" value="1"/>
</dbReference>
<dbReference type="RefSeq" id="XP_062701665.1">
    <property type="nucleotide sequence ID" value="XM_062845681.1"/>
</dbReference>
<evidence type="ECO:0000259" key="2">
    <source>
        <dbReference type="Pfam" id="PF18701"/>
    </source>
</evidence>
<dbReference type="InterPro" id="IPR040676">
    <property type="entry name" value="DUF5641"/>
</dbReference>
<evidence type="ECO:0000313" key="3">
    <source>
        <dbReference type="EnsemblMetazoa" id="AALFPA23_019967.P29395"/>
    </source>
</evidence>
<name>A0ABM1ZMN2_AEDAL</name>
<dbReference type="Pfam" id="PF03564">
    <property type="entry name" value="DUF1759"/>
    <property type="match status" value="1"/>
</dbReference>